<proteinExistence type="predicted"/>
<accession>A0A653BC87</accession>
<evidence type="ECO:0000313" key="1">
    <source>
        <dbReference type="EMBL" id="VDN66282.1"/>
    </source>
</evidence>
<gene>
    <name evidence="1" type="ORF">POT9AD_5307</name>
</gene>
<organism evidence="1">
    <name type="scientific">Ectopseudomonas oleovorans</name>
    <name type="common">Pseudomonas oleovorans</name>
    <dbReference type="NCBI Taxonomy" id="301"/>
    <lineage>
        <taxon>Bacteria</taxon>
        <taxon>Pseudomonadati</taxon>
        <taxon>Pseudomonadota</taxon>
        <taxon>Gammaproteobacteria</taxon>
        <taxon>Pseudomonadales</taxon>
        <taxon>Pseudomonadaceae</taxon>
        <taxon>Ectopseudomonas</taxon>
    </lineage>
</organism>
<dbReference type="EMBL" id="LR130779">
    <property type="protein sequence ID" value="VDN66282.1"/>
    <property type="molecule type" value="Genomic_DNA"/>
</dbReference>
<dbReference type="AlphaFoldDB" id="A0A653BC87"/>
<reference evidence="1" key="1">
    <citation type="submission" date="2018-11" db="EMBL/GenBank/DDBJ databases">
        <authorList>
            <consortium name="Genoscope - CEA"/>
            <person name="William W."/>
        </authorList>
    </citation>
    <scope>NUCLEOTIDE SEQUENCE [LARGE SCALE GENOMIC DNA]</scope>
    <source>
        <strain evidence="1">T9AD</strain>
    </source>
</reference>
<name>A0A653BC87_ECTOL</name>
<sequence>MPSRPSRCCRAFQGRVVARLVARVHCFNAGCADLVRGAVGFSEWNRPGAPDLPVLRRLRRTHSPMPKWRA</sequence>
<protein>
    <submittedName>
        <fullName evidence="1">Uncharacterized protein</fullName>
    </submittedName>
</protein>